<accession>A0A2H3EN86</accession>
<protein>
    <submittedName>
        <fullName evidence="1">Uncharacterized protein</fullName>
    </submittedName>
</protein>
<evidence type="ECO:0000313" key="2">
    <source>
        <dbReference type="Proteomes" id="UP000217790"/>
    </source>
</evidence>
<name>A0A2H3EN86_ARMGA</name>
<organism evidence="1 2">
    <name type="scientific">Armillaria gallica</name>
    <name type="common">Bulbous honey fungus</name>
    <name type="synonym">Armillaria bulbosa</name>
    <dbReference type="NCBI Taxonomy" id="47427"/>
    <lineage>
        <taxon>Eukaryota</taxon>
        <taxon>Fungi</taxon>
        <taxon>Dikarya</taxon>
        <taxon>Basidiomycota</taxon>
        <taxon>Agaricomycotina</taxon>
        <taxon>Agaricomycetes</taxon>
        <taxon>Agaricomycetidae</taxon>
        <taxon>Agaricales</taxon>
        <taxon>Marasmiineae</taxon>
        <taxon>Physalacriaceae</taxon>
        <taxon>Armillaria</taxon>
    </lineage>
</organism>
<dbReference type="Proteomes" id="UP000217790">
    <property type="component" value="Unassembled WGS sequence"/>
</dbReference>
<sequence length="205" mass="23313">MRRQDIPDDDEITGLSINSIRLDLDTSNFSPLLSLYLEPHHHHPHSTPLSPQPSNLQCTPSSFLEAPSSVLAMVTTKFFHKSPTEFDVMEIEGHKVLHGLVGMVTPQQILLCLDYNEQLWAMYKEGGLPACHALLKMLLGYNIVAAAYNAGPQHERFAQWIYTNDDHGQPLSPTLYHLDKTSPKHSHLEVQPFQWFKYSQLHHTP</sequence>
<dbReference type="OrthoDB" id="10356319at2759"/>
<dbReference type="AlphaFoldDB" id="A0A2H3EN86"/>
<dbReference type="EMBL" id="KZ293644">
    <property type="protein sequence ID" value="PBL04603.1"/>
    <property type="molecule type" value="Genomic_DNA"/>
</dbReference>
<reference evidence="2" key="1">
    <citation type="journal article" date="2017" name="Nat. Ecol. Evol.">
        <title>Genome expansion and lineage-specific genetic innovations in the forest pathogenic fungi Armillaria.</title>
        <authorList>
            <person name="Sipos G."/>
            <person name="Prasanna A.N."/>
            <person name="Walter M.C."/>
            <person name="O'Connor E."/>
            <person name="Balint B."/>
            <person name="Krizsan K."/>
            <person name="Kiss B."/>
            <person name="Hess J."/>
            <person name="Varga T."/>
            <person name="Slot J."/>
            <person name="Riley R."/>
            <person name="Boka B."/>
            <person name="Rigling D."/>
            <person name="Barry K."/>
            <person name="Lee J."/>
            <person name="Mihaltcheva S."/>
            <person name="LaButti K."/>
            <person name="Lipzen A."/>
            <person name="Waldron R."/>
            <person name="Moloney N.M."/>
            <person name="Sperisen C."/>
            <person name="Kredics L."/>
            <person name="Vagvoelgyi C."/>
            <person name="Patrignani A."/>
            <person name="Fitzpatrick D."/>
            <person name="Nagy I."/>
            <person name="Doyle S."/>
            <person name="Anderson J.B."/>
            <person name="Grigoriev I.V."/>
            <person name="Gueldener U."/>
            <person name="Muensterkoetter M."/>
            <person name="Nagy L.G."/>
        </authorList>
    </citation>
    <scope>NUCLEOTIDE SEQUENCE [LARGE SCALE GENOMIC DNA]</scope>
    <source>
        <strain evidence="2">Ar21-2</strain>
    </source>
</reference>
<dbReference type="InParanoid" id="A0A2H3EN86"/>
<proteinExistence type="predicted"/>
<evidence type="ECO:0000313" key="1">
    <source>
        <dbReference type="EMBL" id="PBL04603.1"/>
    </source>
</evidence>
<keyword evidence="2" id="KW-1185">Reference proteome</keyword>
<gene>
    <name evidence="1" type="ORF">ARMGADRAFT_1071041</name>
</gene>